<evidence type="ECO:0000313" key="2">
    <source>
        <dbReference type="EMBL" id="MBX4223023.1"/>
    </source>
</evidence>
<evidence type="ECO:0000313" key="3">
    <source>
        <dbReference type="Proteomes" id="UP001139644"/>
    </source>
</evidence>
<gene>
    <name evidence="2" type="ORF">KYX88_09385</name>
</gene>
<keyword evidence="1" id="KW-0812">Transmembrane</keyword>
<dbReference type="EMBL" id="JAIFOC010000074">
    <property type="protein sequence ID" value="MBX4223023.1"/>
    <property type="molecule type" value="Genomic_DNA"/>
</dbReference>
<comment type="caution">
    <text evidence="2">The sequence shown here is derived from an EMBL/GenBank/DDBJ whole genome shotgun (WGS) entry which is preliminary data.</text>
</comment>
<protein>
    <submittedName>
        <fullName evidence="2">Uncharacterized protein</fullName>
    </submittedName>
</protein>
<accession>A0A9X1K9S1</accession>
<organism evidence="2 3">
    <name type="scientific">Enterococcus faecium</name>
    <name type="common">Streptococcus faecium</name>
    <dbReference type="NCBI Taxonomy" id="1352"/>
    <lineage>
        <taxon>Bacteria</taxon>
        <taxon>Bacillati</taxon>
        <taxon>Bacillota</taxon>
        <taxon>Bacilli</taxon>
        <taxon>Lactobacillales</taxon>
        <taxon>Enterococcaceae</taxon>
        <taxon>Enterococcus</taxon>
    </lineage>
</organism>
<dbReference type="Proteomes" id="UP001139644">
    <property type="component" value="Unassembled WGS sequence"/>
</dbReference>
<keyword evidence="1" id="KW-0472">Membrane</keyword>
<sequence>MVLNILFDHNGNFMWSSLATLASFIAACLAYRSSSKNSKIQKEIAQQQIDANLKAKARIEWITEVRNLVSKYLSYLFDIKILVSRMQDIEEELSGLEKKMNQEPTYINRQKELKIKQLKKEEELMICIQESILTAEKILLHFSKKDEHKAIEKELSDSVDIIKDIEAREARPGFYNLHLPKTDKTYASEMRGLIDNSITSIRNIFREYLKTEWDRAKKGE</sequence>
<proteinExistence type="predicted"/>
<reference evidence="2" key="1">
    <citation type="journal article" date="2022" name="J. Anim. Sci.">
        <title>Whole genome sequence analyses-based assessment of virulence potential and antimicrobial susceptibilities and resistance of Enterococcus faecium strains isolated from commercial swine and cattle probiotic products.</title>
        <authorList>
            <person name="Shridhar P.B."/>
            <person name="Amachawadi R.G."/>
            <person name="Tokach M."/>
            <person name="Patel I."/>
            <person name="Gangiredla J."/>
            <person name="Mammel M."/>
            <person name="Nagaraja T.G."/>
        </authorList>
    </citation>
    <scope>NUCLEOTIDE SEQUENCE</scope>
    <source>
        <strain evidence="2">EF215</strain>
    </source>
</reference>
<dbReference type="AlphaFoldDB" id="A0A9X1K9S1"/>
<feature type="transmembrane region" description="Helical" evidence="1">
    <location>
        <begin position="12"/>
        <end position="31"/>
    </location>
</feature>
<evidence type="ECO:0000256" key="1">
    <source>
        <dbReference type="SAM" id="Phobius"/>
    </source>
</evidence>
<dbReference type="RefSeq" id="WP_104841938.1">
    <property type="nucleotide sequence ID" value="NZ_CABGSQ010000004.1"/>
</dbReference>
<keyword evidence="1" id="KW-1133">Transmembrane helix</keyword>
<name>A0A9X1K9S1_ENTFC</name>